<evidence type="ECO:0000256" key="2">
    <source>
        <dbReference type="ARBA" id="ARBA00022475"/>
    </source>
</evidence>
<feature type="transmembrane region" description="Helical" evidence="7">
    <location>
        <begin position="216"/>
        <end position="237"/>
    </location>
</feature>
<dbReference type="PANTHER" id="PTHR30213:SF1">
    <property type="entry name" value="INNER MEMBRANE PROTEIN YHJD"/>
    <property type="match status" value="1"/>
</dbReference>
<organism evidence="8 9">
    <name type="scientific">Thalassoglobus polymorphus</name>
    <dbReference type="NCBI Taxonomy" id="2527994"/>
    <lineage>
        <taxon>Bacteria</taxon>
        <taxon>Pseudomonadati</taxon>
        <taxon>Planctomycetota</taxon>
        <taxon>Planctomycetia</taxon>
        <taxon>Planctomycetales</taxon>
        <taxon>Planctomycetaceae</taxon>
        <taxon>Thalassoglobus</taxon>
    </lineage>
</organism>
<gene>
    <name evidence="8" type="ORF">Mal48_18770</name>
</gene>
<keyword evidence="3 7" id="KW-0812">Transmembrane</keyword>
<reference evidence="8 9" key="1">
    <citation type="submission" date="2019-02" db="EMBL/GenBank/DDBJ databases">
        <title>Deep-cultivation of Planctomycetes and their phenomic and genomic characterization uncovers novel biology.</title>
        <authorList>
            <person name="Wiegand S."/>
            <person name="Jogler M."/>
            <person name="Boedeker C."/>
            <person name="Pinto D."/>
            <person name="Vollmers J."/>
            <person name="Rivas-Marin E."/>
            <person name="Kohn T."/>
            <person name="Peeters S.H."/>
            <person name="Heuer A."/>
            <person name="Rast P."/>
            <person name="Oberbeckmann S."/>
            <person name="Bunk B."/>
            <person name="Jeske O."/>
            <person name="Meyerdierks A."/>
            <person name="Storesund J.E."/>
            <person name="Kallscheuer N."/>
            <person name="Luecker S."/>
            <person name="Lage O.M."/>
            <person name="Pohl T."/>
            <person name="Merkel B.J."/>
            <person name="Hornburger P."/>
            <person name="Mueller R.-W."/>
            <person name="Bruemmer F."/>
            <person name="Labrenz M."/>
            <person name="Spormann A.M."/>
            <person name="Op den Camp H."/>
            <person name="Overmann J."/>
            <person name="Amann R."/>
            <person name="Jetten M.S.M."/>
            <person name="Mascher T."/>
            <person name="Medema M.H."/>
            <person name="Devos D.P."/>
            <person name="Kaster A.-K."/>
            <person name="Ovreas L."/>
            <person name="Rohde M."/>
            <person name="Galperin M.Y."/>
            <person name="Jogler C."/>
        </authorList>
    </citation>
    <scope>NUCLEOTIDE SEQUENCE [LARGE SCALE GENOMIC DNA]</scope>
    <source>
        <strain evidence="8 9">Mal48</strain>
    </source>
</reference>
<evidence type="ECO:0000256" key="1">
    <source>
        <dbReference type="ARBA" id="ARBA00004651"/>
    </source>
</evidence>
<keyword evidence="4 7" id="KW-1133">Transmembrane helix</keyword>
<dbReference type="PIRSF" id="PIRSF035875">
    <property type="entry name" value="RNase_BN"/>
    <property type="match status" value="1"/>
</dbReference>
<proteinExistence type="predicted"/>
<feature type="transmembrane region" description="Helical" evidence="7">
    <location>
        <begin position="243"/>
        <end position="269"/>
    </location>
</feature>
<feature type="compositionally biased region" description="Basic and acidic residues" evidence="6">
    <location>
        <begin position="302"/>
        <end position="322"/>
    </location>
</feature>
<evidence type="ECO:0000256" key="5">
    <source>
        <dbReference type="ARBA" id="ARBA00023136"/>
    </source>
</evidence>
<keyword evidence="9" id="KW-1185">Reference proteome</keyword>
<feature type="transmembrane region" description="Helical" evidence="7">
    <location>
        <begin position="184"/>
        <end position="204"/>
    </location>
</feature>
<dbReference type="InterPro" id="IPR017039">
    <property type="entry name" value="Virul_fac_BrkB"/>
</dbReference>
<protein>
    <submittedName>
        <fullName evidence="8">Uncharacterized protein</fullName>
    </submittedName>
</protein>
<keyword evidence="2" id="KW-1003">Cell membrane</keyword>
<feature type="transmembrane region" description="Helical" evidence="7">
    <location>
        <begin position="144"/>
        <end position="172"/>
    </location>
</feature>
<evidence type="ECO:0000313" key="8">
    <source>
        <dbReference type="EMBL" id="QDT32630.1"/>
    </source>
</evidence>
<evidence type="ECO:0000256" key="7">
    <source>
        <dbReference type="SAM" id="Phobius"/>
    </source>
</evidence>
<evidence type="ECO:0000256" key="6">
    <source>
        <dbReference type="SAM" id="MobiDB-lite"/>
    </source>
</evidence>
<name>A0A517QLW9_9PLAN</name>
<dbReference type="KEGG" id="tpol:Mal48_18770"/>
<evidence type="ECO:0000256" key="4">
    <source>
        <dbReference type="ARBA" id="ARBA00022989"/>
    </source>
</evidence>
<dbReference type="Pfam" id="PF03631">
    <property type="entry name" value="Virul_fac_BrkB"/>
    <property type="match status" value="1"/>
</dbReference>
<feature type="region of interest" description="Disordered" evidence="6">
    <location>
        <begin position="302"/>
        <end position="350"/>
    </location>
</feature>
<comment type="subcellular location">
    <subcellularLocation>
        <location evidence="1">Cell membrane</location>
        <topology evidence="1">Multi-pass membrane protein</topology>
    </subcellularLocation>
</comment>
<dbReference type="RefSeq" id="WP_145198026.1">
    <property type="nucleotide sequence ID" value="NZ_CP036267.1"/>
</dbReference>
<dbReference type="PANTHER" id="PTHR30213">
    <property type="entry name" value="INNER MEMBRANE PROTEIN YHJD"/>
    <property type="match status" value="1"/>
</dbReference>
<feature type="transmembrane region" description="Helical" evidence="7">
    <location>
        <begin position="93"/>
        <end position="112"/>
    </location>
</feature>
<evidence type="ECO:0000256" key="3">
    <source>
        <dbReference type="ARBA" id="ARBA00022692"/>
    </source>
</evidence>
<accession>A0A517QLW9</accession>
<dbReference type="AlphaFoldDB" id="A0A517QLW9"/>
<feature type="compositionally biased region" description="Basic and acidic residues" evidence="6">
    <location>
        <begin position="336"/>
        <end position="350"/>
    </location>
</feature>
<keyword evidence="5 7" id="KW-0472">Membrane</keyword>
<dbReference type="NCBIfam" id="TIGR00765">
    <property type="entry name" value="yihY_not_rbn"/>
    <property type="match status" value="1"/>
</dbReference>
<dbReference type="GO" id="GO:0005886">
    <property type="term" value="C:plasma membrane"/>
    <property type="evidence" value="ECO:0007669"/>
    <property type="project" value="UniProtKB-SubCell"/>
</dbReference>
<evidence type="ECO:0000313" key="9">
    <source>
        <dbReference type="Proteomes" id="UP000315724"/>
    </source>
</evidence>
<sequence length="350" mass="38498">MSAAKLFKILKRVFQDFMQDNCMRVSAALAYYTIFALPPLLILTLWICGIFFDPSDIEGRVAAEIRNVVGSEGAEQVKEILQRTGERSSSGTYLTNIFGVLALLFGASGVMVQLQTALNEVWEVKPDPDEGGVWNFLSKRMLSLGMVLGVAFLLLVSLILTALIASLSSWALPDVWSEWSLQSVNFVVNFGMMTVLFAAIFKVLPDAEVAWKDVWVGAFLTSFLFEVGKFSMGLYFASSSVGSVYGVAGSLVLLLVWIYYSGMILLLGAEFTQAWAFEMGEGIQPAEGAVQVVEKTIHVKPDGEQCQGDKKSKSEMHKEPLKRTQAAGVPIGNNFLREEDSNRKIEKVST</sequence>
<feature type="transmembrane region" description="Helical" evidence="7">
    <location>
        <begin position="29"/>
        <end position="52"/>
    </location>
</feature>
<dbReference type="Proteomes" id="UP000315724">
    <property type="component" value="Chromosome"/>
</dbReference>
<dbReference type="OrthoDB" id="9797028at2"/>
<dbReference type="EMBL" id="CP036267">
    <property type="protein sequence ID" value="QDT32630.1"/>
    <property type="molecule type" value="Genomic_DNA"/>
</dbReference>